<evidence type="ECO:0000313" key="2">
    <source>
        <dbReference type="Proteomes" id="UP001501523"/>
    </source>
</evidence>
<gene>
    <name evidence="1" type="ORF">GCM10009105_13840</name>
</gene>
<dbReference type="SUPFAM" id="SSF56209">
    <property type="entry name" value="Nitrile hydratase alpha chain"/>
    <property type="match status" value="1"/>
</dbReference>
<name>A0ABN1IFH9_9GAMM</name>
<keyword evidence="2" id="KW-1185">Reference proteome</keyword>
<evidence type="ECO:0008006" key="3">
    <source>
        <dbReference type="Google" id="ProtNLM"/>
    </source>
</evidence>
<accession>A0ABN1IFH9</accession>
<evidence type="ECO:0000313" key="1">
    <source>
        <dbReference type="EMBL" id="GAA0711749.1"/>
    </source>
</evidence>
<protein>
    <recommendedName>
        <fullName evidence="3">NHLP leader peptide family natural product</fullName>
    </recommendedName>
</protein>
<comment type="caution">
    <text evidence="1">The sequence shown here is derived from an EMBL/GenBank/DDBJ whole genome shotgun (WGS) entry which is preliminary data.</text>
</comment>
<dbReference type="InterPro" id="IPR030976">
    <property type="entry name" value="Mod_pep_NH_fam"/>
</dbReference>
<proteinExistence type="predicted"/>
<organism evidence="1 2">
    <name type="scientific">Dokdonella soli</name>
    <dbReference type="NCBI Taxonomy" id="529810"/>
    <lineage>
        <taxon>Bacteria</taxon>
        <taxon>Pseudomonadati</taxon>
        <taxon>Pseudomonadota</taxon>
        <taxon>Gammaproteobacteria</taxon>
        <taxon>Lysobacterales</taxon>
        <taxon>Rhodanobacteraceae</taxon>
        <taxon>Dokdonella</taxon>
    </lineage>
</organism>
<reference evidence="1 2" key="1">
    <citation type="journal article" date="2019" name="Int. J. Syst. Evol. Microbiol.">
        <title>The Global Catalogue of Microorganisms (GCM) 10K type strain sequencing project: providing services to taxonomists for standard genome sequencing and annotation.</title>
        <authorList>
            <consortium name="The Broad Institute Genomics Platform"/>
            <consortium name="The Broad Institute Genome Sequencing Center for Infectious Disease"/>
            <person name="Wu L."/>
            <person name="Ma J."/>
        </authorList>
    </citation>
    <scope>NUCLEOTIDE SEQUENCE [LARGE SCALE GENOMIC DNA]</scope>
    <source>
        <strain evidence="1 2">JCM 15421</strain>
    </source>
</reference>
<dbReference type="InterPro" id="IPR036648">
    <property type="entry name" value="CN_Hdrase_a/SCN_Hdrase_g_sf"/>
</dbReference>
<dbReference type="RefSeq" id="WP_343788588.1">
    <property type="nucleotide sequence ID" value="NZ_BAAAEU010000006.1"/>
</dbReference>
<sequence>MTVDQLDQILERLGSDDQFRERMLGNPVAALAEHGVNVDPSTVPHVRTLPSKDAIKSQRAALMTKVDGRAQLFLFLLNA</sequence>
<dbReference type="EMBL" id="BAAAEU010000006">
    <property type="protein sequence ID" value="GAA0711749.1"/>
    <property type="molecule type" value="Genomic_DNA"/>
</dbReference>
<dbReference type="Proteomes" id="UP001501523">
    <property type="component" value="Unassembled WGS sequence"/>
</dbReference>
<dbReference type="NCBIfam" id="TIGR04509">
    <property type="entry name" value="mod_pep_NH_fam"/>
    <property type="match status" value="1"/>
</dbReference>